<dbReference type="AlphaFoldDB" id="A0AAD4IY65"/>
<dbReference type="PANTHER" id="PTHR24056">
    <property type="entry name" value="CELL DIVISION PROTEIN KINASE"/>
    <property type="match status" value="1"/>
</dbReference>
<dbReference type="InterPro" id="IPR050108">
    <property type="entry name" value="CDK"/>
</dbReference>
<evidence type="ECO:0000256" key="7">
    <source>
        <dbReference type="SAM" id="MobiDB-lite"/>
    </source>
</evidence>
<dbReference type="InterPro" id="IPR000719">
    <property type="entry name" value="Prot_kinase_dom"/>
</dbReference>
<keyword evidence="3" id="KW-0808">Transferase</keyword>
<dbReference type="Pfam" id="PF00069">
    <property type="entry name" value="Pkinase"/>
    <property type="match status" value="1"/>
</dbReference>
<keyword evidence="10" id="KW-1185">Reference proteome</keyword>
<dbReference type="Gene3D" id="3.30.200.20">
    <property type="entry name" value="Phosphorylase Kinase, domain 1"/>
    <property type="match status" value="1"/>
</dbReference>
<comment type="caution">
    <text evidence="9">The sequence shown here is derived from an EMBL/GenBank/DDBJ whole genome shotgun (WGS) entry which is preliminary data.</text>
</comment>
<dbReference type="PROSITE" id="PS50011">
    <property type="entry name" value="PROTEIN_KINASE_DOM"/>
    <property type="match status" value="1"/>
</dbReference>
<dbReference type="SUPFAM" id="SSF56112">
    <property type="entry name" value="Protein kinase-like (PK-like)"/>
    <property type="match status" value="1"/>
</dbReference>
<feature type="compositionally biased region" description="Basic residues" evidence="7">
    <location>
        <begin position="16"/>
        <end position="29"/>
    </location>
</feature>
<keyword evidence="4" id="KW-0547">Nucleotide-binding</keyword>
<dbReference type="Gene3D" id="1.10.510.10">
    <property type="entry name" value="Transferase(Phosphotransferase) domain 1"/>
    <property type="match status" value="1"/>
</dbReference>
<protein>
    <recommendedName>
        <fullName evidence="8">Protein kinase domain-containing protein</fullName>
    </recommendedName>
</protein>
<dbReference type="InterPro" id="IPR008271">
    <property type="entry name" value="Ser/Thr_kinase_AS"/>
</dbReference>
<reference evidence="9 10" key="1">
    <citation type="journal article" date="2021" name="Nat. Commun.">
        <title>Incipient diploidization of the medicinal plant Perilla within 10,000 years.</title>
        <authorList>
            <person name="Zhang Y."/>
            <person name="Shen Q."/>
            <person name="Leng L."/>
            <person name="Zhang D."/>
            <person name="Chen S."/>
            <person name="Shi Y."/>
            <person name="Ning Z."/>
            <person name="Chen S."/>
        </authorList>
    </citation>
    <scope>NUCLEOTIDE SEQUENCE [LARGE SCALE GENOMIC DNA]</scope>
    <source>
        <strain evidence="10">cv. PC099</strain>
    </source>
</reference>
<evidence type="ECO:0000256" key="2">
    <source>
        <dbReference type="ARBA" id="ARBA00022527"/>
    </source>
</evidence>
<dbReference type="SMART" id="SM00220">
    <property type="entry name" value="S_TKc"/>
    <property type="match status" value="1"/>
</dbReference>
<dbReference type="GO" id="GO:0007346">
    <property type="term" value="P:regulation of mitotic cell cycle"/>
    <property type="evidence" value="ECO:0007669"/>
    <property type="project" value="TreeGrafter"/>
</dbReference>
<dbReference type="InterPro" id="IPR011009">
    <property type="entry name" value="Kinase-like_dom_sf"/>
</dbReference>
<dbReference type="GO" id="GO:0004674">
    <property type="term" value="F:protein serine/threonine kinase activity"/>
    <property type="evidence" value="ECO:0007669"/>
    <property type="project" value="UniProtKB-KW"/>
</dbReference>
<keyword evidence="5" id="KW-0418">Kinase</keyword>
<feature type="region of interest" description="Disordered" evidence="7">
    <location>
        <begin position="1"/>
        <end position="73"/>
    </location>
</feature>
<evidence type="ECO:0000256" key="3">
    <source>
        <dbReference type="ARBA" id="ARBA00022679"/>
    </source>
</evidence>
<evidence type="ECO:0000256" key="6">
    <source>
        <dbReference type="ARBA" id="ARBA00022840"/>
    </source>
</evidence>
<evidence type="ECO:0000313" key="9">
    <source>
        <dbReference type="EMBL" id="KAH6823561.1"/>
    </source>
</evidence>
<gene>
    <name evidence="9" type="ORF">C2S53_012323</name>
</gene>
<comment type="similarity">
    <text evidence="1">Belongs to the protein kinase superfamily. CMGC Ser/Thr protein kinase family. CDC2/CDKX subfamily.</text>
</comment>
<evidence type="ECO:0000313" key="10">
    <source>
        <dbReference type="Proteomes" id="UP001190926"/>
    </source>
</evidence>
<organism evidence="9 10">
    <name type="scientific">Perilla frutescens var. hirtella</name>
    <name type="common">Perilla citriodora</name>
    <name type="synonym">Perilla setoyensis</name>
    <dbReference type="NCBI Taxonomy" id="608512"/>
    <lineage>
        <taxon>Eukaryota</taxon>
        <taxon>Viridiplantae</taxon>
        <taxon>Streptophyta</taxon>
        <taxon>Embryophyta</taxon>
        <taxon>Tracheophyta</taxon>
        <taxon>Spermatophyta</taxon>
        <taxon>Magnoliopsida</taxon>
        <taxon>eudicotyledons</taxon>
        <taxon>Gunneridae</taxon>
        <taxon>Pentapetalae</taxon>
        <taxon>asterids</taxon>
        <taxon>lamiids</taxon>
        <taxon>Lamiales</taxon>
        <taxon>Lamiaceae</taxon>
        <taxon>Nepetoideae</taxon>
        <taxon>Elsholtzieae</taxon>
        <taxon>Perilla</taxon>
    </lineage>
</organism>
<dbReference type="FunFam" id="1.10.510.10:FF:000624">
    <property type="entry name" value="Mitogen-activated protein kinase"/>
    <property type="match status" value="1"/>
</dbReference>
<accession>A0AAD4IY65</accession>
<feature type="domain" description="Protein kinase" evidence="8">
    <location>
        <begin position="90"/>
        <end position="361"/>
    </location>
</feature>
<feature type="compositionally biased region" description="Low complexity" evidence="7">
    <location>
        <begin position="1"/>
        <end position="13"/>
    </location>
</feature>
<keyword evidence="6" id="KW-0067">ATP-binding</keyword>
<dbReference type="GO" id="GO:0005524">
    <property type="term" value="F:ATP binding"/>
    <property type="evidence" value="ECO:0007669"/>
    <property type="project" value="UniProtKB-KW"/>
</dbReference>
<evidence type="ECO:0000256" key="1">
    <source>
        <dbReference type="ARBA" id="ARBA00006485"/>
    </source>
</evidence>
<dbReference type="GO" id="GO:0005634">
    <property type="term" value="C:nucleus"/>
    <property type="evidence" value="ECO:0007669"/>
    <property type="project" value="TreeGrafter"/>
</dbReference>
<evidence type="ECO:0000256" key="4">
    <source>
        <dbReference type="ARBA" id="ARBA00022741"/>
    </source>
</evidence>
<keyword evidence="2" id="KW-0723">Serine/threonine-protein kinase</keyword>
<dbReference type="EMBL" id="SDAM02000779">
    <property type="protein sequence ID" value="KAH6823561.1"/>
    <property type="molecule type" value="Genomic_DNA"/>
</dbReference>
<proteinExistence type="inferred from homology"/>
<dbReference type="PROSITE" id="PS00108">
    <property type="entry name" value="PROTEIN_KINASE_ST"/>
    <property type="match status" value="1"/>
</dbReference>
<evidence type="ECO:0000256" key="5">
    <source>
        <dbReference type="ARBA" id="ARBA00022777"/>
    </source>
</evidence>
<evidence type="ECO:0000259" key="8">
    <source>
        <dbReference type="PROSITE" id="PS50011"/>
    </source>
</evidence>
<dbReference type="Proteomes" id="UP001190926">
    <property type="component" value="Unassembled WGS sequence"/>
</dbReference>
<name>A0AAD4IY65_PERFH</name>
<dbReference type="PANTHER" id="PTHR24056:SF107">
    <property type="entry name" value="CYCLIN-DEPENDENT KINASE 11A-RELATED"/>
    <property type="match status" value="1"/>
</dbReference>
<sequence>MAQLQNPNPNANAHRYLLRGRKTACRSKPAKGITIKKPPPPLEITNQKKRKSSPESINRDGESKKKKKRTAPPAVFSRDVIPDCSSVEDYESLGMISKGSYGVVYRIRERETGEILAMKEEFDGLSAASLTEIKILKYLGRHPSVVGFKKVAVDEYDGVYVVMEYLETDLKRYISLKKEGLCEIEVKSLMKKLLEGVKFLHEKGVMHRDLKPSNVLVNNDGGELKICDFGLSARFGKPVYSSSVGTLWYRAPELLRGVETYSSAVDMWAVGCIMAELLMKEVLFKGEDERDQYYEIIRVLGFDDEGYVERDLSEPRYSIQDEFKSADAKLSEVGFDLLYSFLRYDPRKRITAECALDHAWFNEL</sequence>